<dbReference type="RefSeq" id="WP_135526889.1">
    <property type="nucleotide sequence ID" value="NZ_SRLH01000006.1"/>
</dbReference>
<dbReference type="EMBL" id="SRLH01000006">
    <property type="protein sequence ID" value="TGD57284.1"/>
    <property type="molecule type" value="Genomic_DNA"/>
</dbReference>
<comment type="caution">
    <text evidence="1">The sequence shown here is derived from an EMBL/GenBank/DDBJ whole genome shotgun (WGS) entry which is preliminary data.</text>
</comment>
<sequence>MSETGHAKNVANFQDLISFCEGYGSTYNPSKENLKIVSMLNQYQRSLDRLYQVKTDKTGFDIATNNRRNEFDDLKRLSTKVLSAFMVSGADKLAIDDVNSIQKKIQGRSSKKIKEEATGEDIKRISTAQQSFDRFIDHFANLLQVLEQNPVYNPNEMELKLTSLRMKFESMKRVNKDLTDAYTQYSNAMIRRNHALYDASTGLVQTAKEVKLYIRSIFGATSPQFRQVNCIEFRMMKE</sequence>
<gene>
    <name evidence="1" type="ORF">E4635_11715</name>
</gene>
<reference evidence="1 2" key="1">
    <citation type="submission" date="2019-04" db="EMBL/GenBank/DDBJ databases">
        <title>Flavobacterium sp. strain DS2-A Genome sequencing and assembly.</title>
        <authorList>
            <person name="Kim I."/>
        </authorList>
    </citation>
    <scope>NUCLEOTIDE SEQUENCE [LARGE SCALE GENOMIC DNA]</scope>
    <source>
        <strain evidence="1 2">DS2-A</strain>
    </source>
</reference>
<accession>A0A4Z0L4V9</accession>
<dbReference type="Proteomes" id="UP000297407">
    <property type="component" value="Unassembled WGS sequence"/>
</dbReference>
<proteinExistence type="predicted"/>
<keyword evidence="2" id="KW-1185">Reference proteome</keyword>
<dbReference type="OrthoDB" id="749061at2"/>
<evidence type="ECO:0000313" key="1">
    <source>
        <dbReference type="EMBL" id="TGD57284.1"/>
    </source>
</evidence>
<organism evidence="1 2">
    <name type="scientific">Flavobacterium humi</name>
    <dbReference type="NCBI Taxonomy" id="2562683"/>
    <lineage>
        <taxon>Bacteria</taxon>
        <taxon>Pseudomonadati</taxon>
        <taxon>Bacteroidota</taxon>
        <taxon>Flavobacteriia</taxon>
        <taxon>Flavobacteriales</taxon>
        <taxon>Flavobacteriaceae</taxon>
        <taxon>Flavobacterium</taxon>
    </lineage>
</organism>
<dbReference type="AlphaFoldDB" id="A0A4Z0L4V9"/>
<name>A0A4Z0L4V9_9FLAO</name>
<evidence type="ECO:0000313" key="2">
    <source>
        <dbReference type="Proteomes" id="UP000297407"/>
    </source>
</evidence>
<protein>
    <submittedName>
        <fullName evidence="1">Uncharacterized protein</fullName>
    </submittedName>
</protein>